<comment type="caution">
    <text evidence="1">The sequence shown here is derived from an EMBL/GenBank/DDBJ whole genome shotgun (WGS) entry which is preliminary data.</text>
</comment>
<organism evidence="1 2">
    <name type="scientific">Colletotrichum godetiae</name>
    <dbReference type="NCBI Taxonomy" id="1209918"/>
    <lineage>
        <taxon>Eukaryota</taxon>
        <taxon>Fungi</taxon>
        <taxon>Dikarya</taxon>
        <taxon>Ascomycota</taxon>
        <taxon>Pezizomycotina</taxon>
        <taxon>Sordariomycetes</taxon>
        <taxon>Hypocreomycetidae</taxon>
        <taxon>Glomerellales</taxon>
        <taxon>Glomerellaceae</taxon>
        <taxon>Colletotrichum</taxon>
        <taxon>Colletotrichum acutatum species complex</taxon>
    </lineage>
</organism>
<keyword evidence="2" id="KW-1185">Reference proteome</keyword>
<dbReference type="GeneID" id="85461114"/>
<dbReference type="AlphaFoldDB" id="A0AAJ0A5I7"/>
<sequence>MAVRPTLLSFVQAPSTSFPSTLPVGYANTCLFLPTPSLSGIQRRRACLLLSSSLASVHAHDLSSTAATSDHLATMSQPVLADCRPRHTKATVDFLKRFTDQETQRRIANQPKPFSAQEHADLRKQLKNVNFIKPRYADETEINIAVVCRKWKRYCQEQNLGEWQAALKNVTRVTMMSFFLRISEWSIGKIKSWGTTQVYIRQFQQLYTTVAGRYMDRNDAKELFYNDANTDWASSTTRS</sequence>
<evidence type="ECO:0008006" key="3">
    <source>
        <dbReference type="Google" id="ProtNLM"/>
    </source>
</evidence>
<accession>A0AAJ0A5I7</accession>
<name>A0AAJ0A5I7_9PEZI</name>
<dbReference type="EMBL" id="JAHMHR010000114">
    <property type="protein sequence ID" value="KAK1656904.1"/>
    <property type="molecule type" value="Genomic_DNA"/>
</dbReference>
<evidence type="ECO:0000313" key="2">
    <source>
        <dbReference type="Proteomes" id="UP001224890"/>
    </source>
</evidence>
<evidence type="ECO:0000313" key="1">
    <source>
        <dbReference type="EMBL" id="KAK1656904.1"/>
    </source>
</evidence>
<dbReference type="Proteomes" id="UP001224890">
    <property type="component" value="Unassembled WGS sequence"/>
</dbReference>
<reference evidence="1" key="1">
    <citation type="submission" date="2021-06" db="EMBL/GenBank/DDBJ databases">
        <title>Comparative genomics, transcriptomics and evolutionary studies reveal genomic signatures of adaptation to plant cell wall in hemibiotrophic fungi.</title>
        <authorList>
            <consortium name="DOE Joint Genome Institute"/>
            <person name="Baroncelli R."/>
            <person name="Diaz J.F."/>
            <person name="Benocci T."/>
            <person name="Peng M."/>
            <person name="Battaglia E."/>
            <person name="Haridas S."/>
            <person name="Andreopoulos W."/>
            <person name="Labutti K."/>
            <person name="Pangilinan J."/>
            <person name="Floch G.L."/>
            <person name="Makela M.R."/>
            <person name="Henrissat B."/>
            <person name="Grigoriev I.V."/>
            <person name="Crouch J.A."/>
            <person name="De Vries R.P."/>
            <person name="Sukno S.A."/>
            <person name="Thon M.R."/>
        </authorList>
    </citation>
    <scope>NUCLEOTIDE SEQUENCE</scope>
    <source>
        <strain evidence="1">CBS 193.32</strain>
    </source>
</reference>
<gene>
    <name evidence="1" type="ORF">BDP55DRAFT_687623</name>
</gene>
<protein>
    <recommendedName>
        <fullName evidence="3">FluG domain-containing protein</fullName>
    </recommendedName>
</protein>
<proteinExistence type="predicted"/>
<dbReference type="RefSeq" id="XP_060421668.1">
    <property type="nucleotide sequence ID" value="XM_060576588.1"/>
</dbReference>